<dbReference type="GeneID" id="37011113"/>
<keyword evidence="3" id="KW-1185">Reference proteome</keyword>
<feature type="compositionally biased region" description="Low complexity" evidence="1">
    <location>
        <begin position="232"/>
        <end position="253"/>
    </location>
</feature>
<evidence type="ECO:0000313" key="3">
    <source>
        <dbReference type="Proteomes" id="UP000245942"/>
    </source>
</evidence>
<dbReference type="Proteomes" id="UP000245942">
    <property type="component" value="Unassembled WGS sequence"/>
</dbReference>
<reference evidence="2 3" key="1">
    <citation type="journal article" date="2018" name="Mol. Biol. Evol.">
        <title>Broad Genomic Sampling Reveals a Smut Pathogenic Ancestry of the Fungal Clade Ustilaginomycotina.</title>
        <authorList>
            <person name="Kijpornyongpan T."/>
            <person name="Mondo S.J."/>
            <person name="Barry K."/>
            <person name="Sandor L."/>
            <person name="Lee J."/>
            <person name="Lipzen A."/>
            <person name="Pangilinan J."/>
            <person name="LaButti K."/>
            <person name="Hainaut M."/>
            <person name="Henrissat B."/>
            <person name="Grigoriev I.V."/>
            <person name="Spatafora J.W."/>
            <person name="Aime M.C."/>
        </authorList>
    </citation>
    <scope>NUCLEOTIDE SEQUENCE [LARGE SCALE GENOMIC DNA]</scope>
    <source>
        <strain evidence="2 3">MCA 4718</strain>
    </source>
</reference>
<proteinExistence type="predicted"/>
<evidence type="ECO:0000313" key="2">
    <source>
        <dbReference type="EMBL" id="PWN21770.1"/>
    </source>
</evidence>
<accession>A0A316U966</accession>
<dbReference type="AlphaFoldDB" id="A0A316U966"/>
<feature type="region of interest" description="Disordered" evidence="1">
    <location>
        <begin position="137"/>
        <end position="163"/>
    </location>
</feature>
<dbReference type="EMBL" id="KZ819324">
    <property type="protein sequence ID" value="PWN21770.1"/>
    <property type="molecule type" value="Genomic_DNA"/>
</dbReference>
<dbReference type="OrthoDB" id="432234at2759"/>
<feature type="region of interest" description="Disordered" evidence="1">
    <location>
        <begin position="1"/>
        <end position="36"/>
    </location>
</feature>
<feature type="compositionally biased region" description="Low complexity" evidence="1">
    <location>
        <begin position="260"/>
        <end position="276"/>
    </location>
</feature>
<gene>
    <name evidence="2" type="ORF">BCV69DRAFT_155217</name>
</gene>
<name>A0A316U966_9BASI</name>
<feature type="region of interest" description="Disordered" evidence="1">
    <location>
        <begin position="79"/>
        <end position="98"/>
    </location>
</feature>
<dbReference type="RefSeq" id="XP_025348930.1">
    <property type="nucleotide sequence ID" value="XM_025489379.1"/>
</dbReference>
<protein>
    <submittedName>
        <fullName evidence="2">Uncharacterized protein</fullName>
    </submittedName>
</protein>
<sequence length="384" mass="41579">MNGKGRMVEEEAPLPAGHAACRPVHPRSSPASRFRSETRHWLRDAIGISDAEGTLCLWLSRLLYHLSVPSLTPCPHNAACHSTRSGEAVPQRPESGMSGLHGLKRAWSGSAHDLGEDGEDVSIAPTKAQRRMKENILPASSPADYSDGWEMTPPEKQEAIRKSLQGSRTNTLPLNHESEAHNVFRPKIADPDNVEDCLAVTASQRQLPGVRVSGLSRSFTRTTSQDHEAGASLSSSVASSSKLKLPASSSTSSRSDRLDVAPSRSRSNSSEPPAAAGVPQKRQLPPGFQSKPKQQLVEERRRNGQGPSFLSKQPPPPRPASVGPQNPADEYKEKEASVPGMFRLSAQQLRVRNMVVEEGKNVFFTGSAGEWNIVEGAEPESEDC</sequence>
<feature type="region of interest" description="Disordered" evidence="1">
    <location>
        <begin position="221"/>
        <end position="339"/>
    </location>
</feature>
<organism evidence="2 3">
    <name type="scientific">Pseudomicrostroma glucosiphilum</name>
    <dbReference type="NCBI Taxonomy" id="1684307"/>
    <lineage>
        <taxon>Eukaryota</taxon>
        <taxon>Fungi</taxon>
        <taxon>Dikarya</taxon>
        <taxon>Basidiomycota</taxon>
        <taxon>Ustilaginomycotina</taxon>
        <taxon>Exobasidiomycetes</taxon>
        <taxon>Microstromatales</taxon>
        <taxon>Microstromatales incertae sedis</taxon>
        <taxon>Pseudomicrostroma</taxon>
    </lineage>
</organism>
<evidence type="ECO:0000256" key="1">
    <source>
        <dbReference type="SAM" id="MobiDB-lite"/>
    </source>
</evidence>